<evidence type="ECO:0000256" key="5">
    <source>
        <dbReference type="HAMAP-Rule" id="MF_01678"/>
    </source>
</evidence>
<dbReference type="RefSeq" id="WP_160801073.1">
    <property type="nucleotide sequence ID" value="NZ_WUUL01000004.1"/>
</dbReference>
<dbReference type="InterPro" id="IPR011559">
    <property type="entry name" value="Initiation_fac_2B_a/b/d"/>
</dbReference>
<dbReference type="InterPro" id="IPR042529">
    <property type="entry name" value="IF_2B-like_C"/>
</dbReference>
<feature type="site" description="Transition state stabilizer" evidence="5">
    <location>
        <position position="162"/>
    </location>
</feature>
<evidence type="ECO:0000256" key="4">
    <source>
        <dbReference type="ARBA" id="ARBA00052401"/>
    </source>
</evidence>
<dbReference type="GO" id="GO:0019509">
    <property type="term" value="P:L-methionine salvage from methylthioadenosine"/>
    <property type="evidence" value="ECO:0007669"/>
    <property type="project" value="UniProtKB-UniRule"/>
</dbReference>
<sequence>MIVAEQKNSIISVIYNKDHISLLDQRLLPQKMEYVRLSTINDVWHAIHQLQVRGAPAIGIAAAFGLALWANHWQSSDLPSFLKALHRAKSQLASSRPTAVNLFWALARVVDQAKRASSVREAKILIEKEALEIQAEDEEICRRIGEHGLTLFSDEQNIMTICNAGSIATARYGTALAPFYLAKEAGWNLHIYACETRPLLQGARLTTWELQQADIDVTLITDNMAAHTMRTKNIDAVIVGCDRVAKNGDVANKIGTFGLALQAKSLHIPFYVAAPLSTFDFQTLTGEEIPIEERADEEVSHIGQIATAPANTKVFNPAFDITPASYITAFITEHGIFAPDNLEKLIELKTKERST</sequence>
<organism evidence="6 7">
    <name type="scientific">Shimazuella alba</name>
    <dbReference type="NCBI Taxonomy" id="2690964"/>
    <lineage>
        <taxon>Bacteria</taxon>
        <taxon>Bacillati</taxon>
        <taxon>Bacillota</taxon>
        <taxon>Bacilli</taxon>
        <taxon>Bacillales</taxon>
        <taxon>Thermoactinomycetaceae</taxon>
        <taxon>Shimazuella</taxon>
    </lineage>
</organism>
<dbReference type="Proteomes" id="UP000430692">
    <property type="component" value="Unassembled WGS sequence"/>
</dbReference>
<reference evidence="6 7" key="1">
    <citation type="submission" date="2019-12" db="EMBL/GenBank/DDBJ databases">
        <title>Whole-genome analyses of novel actinobacteria.</title>
        <authorList>
            <person name="Sahin N."/>
            <person name="Saygin H."/>
        </authorList>
    </citation>
    <scope>NUCLEOTIDE SEQUENCE [LARGE SCALE GENOMIC DNA]</scope>
    <source>
        <strain evidence="6 7">KC615</strain>
    </source>
</reference>
<name>A0A6I4VRS9_9BACL</name>
<feature type="active site" description="Proton donor" evidence="5">
    <location>
        <position position="242"/>
    </location>
</feature>
<dbReference type="EMBL" id="WUUL01000004">
    <property type="protein sequence ID" value="MXQ53723.1"/>
    <property type="molecule type" value="Genomic_DNA"/>
</dbReference>
<feature type="binding site" evidence="5">
    <location>
        <begin position="53"/>
        <end position="55"/>
    </location>
    <ligand>
        <name>substrate</name>
    </ligand>
</feature>
<dbReference type="NCBIfam" id="TIGR00512">
    <property type="entry name" value="salvage_mtnA"/>
    <property type="match status" value="1"/>
</dbReference>
<dbReference type="InterPro" id="IPR000649">
    <property type="entry name" value="IF-2B-related"/>
</dbReference>
<dbReference type="FunFam" id="3.40.50.10470:FF:000006">
    <property type="entry name" value="Methylthioribose-1-phosphate isomerase"/>
    <property type="match status" value="1"/>
</dbReference>
<keyword evidence="1 5" id="KW-0028">Amino-acid biosynthesis</keyword>
<comment type="function">
    <text evidence="5">Catalyzes the interconversion of methylthioribose-1-phosphate (MTR-1-P) into methylthioribulose-1-phosphate (MTRu-1-P).</text>
</comment>
<keyword evidence="3 5" id="KW-0413">Isomerase</keyword>
<proteinExistence type="inferred from homology"/>
<keyword evidence="2 5" id="KW-0486">Methionine biosynthesis</keyword>
<comment type="catalytic activity">
    <reaction evidence="4 5">
        <text>5-(methylsulfanyl)-alpha-D-ribose 1-phosphate = 5-(methylsulfanyl)-D-ribulose 1-phosphate</text>
        <dbReference type="Rhea" id="RHEA:19989"/>
        <dbReference type="ChEBI" id="CHEBI:58533"/>
        <dbReference type="ChEBI" id="CHEBI:58548"/>
        <dbReference type="EC" id="5.3.1.23"/>
    </reaction>
</comment>
<dbReference type="InterPro" id="IPR005251">
    <property type="entry name" value="IF-M1Pi"/>
</dbReference>
<protein>
    <recommendedName>
        <fullName evidence="5">Methylthioribose-1-phosphate isomerase</fullName>
        <shortName evidence="5">M1Pi</shortName>
        <shortName evidence="5">MTR-1-P isomerase</shortName>
        <ecNumber evidence="5">5.3.1.23</ecNumber>
    </recommendedName>
    <alternativeName>
        <fullName evidence="5">S-methyl-5-thioribose-1-phosphate isomerase</fullName>
    </alternativeName>
</protein>
<dbReference type="SUPFAM" id="SSF100950">
    <property type="entry name" value="NagB/RpiA/CoA transferase-like"/>
    <property type="match status" value="1"/>
</dbReference>
<dbReference type="EC" id="5.3.1.23" evidence="5"/>
<evidence type="ECO:0000313" key="6">
    <source>
        <dbReference type="EMBL" id="MXQ53723.1"/>
    </source>
</evidence>
<evidence type="ECO:0000256" key="1">
    <source>
        <dbReference type="ARBA" id="ARBA00022605"/>
    </source>
</evidence>
<dbReference type="NCBIfam" id="TIGR00524">
    <property type="entry name" value="eIF-2B_rel"/>
    <property type="match status" value="1"/>
</dbReference>
<dbReference type="UniPathway" id="UPA00904">
    <property type="reaction ID" value="UER00874"/>
</dbReference>
<feature type="binding site" evidence="5">
    <location>
        <begin position="252"/>
        <end position="253"/>
    </location>
    <ligand>
        <name>substrate</name>
    </ligand>
</feature>
<feature type="binding site" evidence="5">
    <location>
        <position position="96"/>
    </location>
    <ligand>
        <name>substrate</name>
    </ligand>
</feature>
<comment type="pathway">
    <text evidence="5">Amino-acid biosynthesis; L-methionine biosynthesis via salvage pathway; L-methionine from S-methyl-5-thio-alpha-D-ribose 1-phosphate: step 1/6.</text>
</comment>
<feature type="binding site" evidence="5">
    <location>
        <position position="201"/>
    </location>
    <ligand>
        <name>substrate</name>
    </ligand>
</feature>
<accession>A0A6I4VRS9</accession>
<dbReference type="InterPro" id="IPR027363">
    <property type="entry name" value="M1Pi_N"/>
</dbReference>
<dbReference type="FunFam" id="1.20.120.420:FF:000003">
    <property type="entry name" value="Methylthioribose-1-phosphate isomerase"/>
    <property type="match status" value="1"/>
</dbReference>
<dbReference type="Gene3D" id="1.20.120.420">
    <property type="entry name" value="translation initiation factor eif-2b, domain 1"/>
    <property type="match status" value="1"/>
</dbReference>
<dbReference type="Pfam" id="PF01008">
    <property type="entry name" value="IF-2B"/>
    <property type="match status" value="1"/>
</dbReference>
<dbReference type="NCBIfam" id="NF004326">
    <property type="entry name" value="PRK05720.1"/>
    <property type="match status" value="1"/>
</dbReference>
<dbReference type="AlphaFoldDB" id="A0A6I4VRS9"/>
<dbReference type="GO" id="GO:0046523">
    <property type="term" value="F:S-methyl-5-thioribose-1-phosphate isomerase activity"/>
    <property type="evidence" value="ECO:0007669"/>
    <property type="project" value="UniProtKB-UniRule"/>
</dbReference>
<comment type="similarity">
    <text evidence="5">Belongs to the EIF-2B alpha/beta/delta subunits family. MtnA subfamily.</text>
</comment>
<dbReference type="HAMAP" id="MF_01678">
    <property type="entry name" value="Salvage_MtnA"/>
    <property type="match status" value="1"/>
</dbReference>
<evidence type="ECO:0000256" key="3">
    <source>
        <dbReference type="ARBA" id="ARBA00023235"/>
    </source>
</evidence>
<evidence type="ECO:0000256" key="2">
    <source>
        <dbReference type="ARBA" id="ARBA00023167"/>
    </source>
</evidence>
<keyword evidence="7" id="KW-1185">Reference proteome</keyword>
<dbReference type="Gene3D" id="3.40.50.10470">
    <property type="entry name" value="Translation initiation factor eif-2b, domain 2"/>
    <property type="match status" value="1"/>
</dbReference>
<gene>
    <name evidence="5 6" type="primary">mtnA</name>
    <name evidence="6" type="ORF">GSM42_08285</name>
</gene>
<dbReference type="InterPro" id="IPR037171">
    <property type="entry name" value="NagB/RpiA_transferase-like"/>
</dbReference>
<comment type="caution">
    <text evidence="6">The sequence shown here is derived from an EMBL/GenBank/DDBJ whole genome shotgun (WGS) entry which is preliminary data.</text>
</comment>
<dbReference type="PANTHER" id="PTHR43475">
    <property type="entry name" value="METHYLTHIORIBOSE-1-PHOSPHATE ISOMERASE"/>
    <property type="match status" value="1"/>
</dbReference>
<evidence type="ECO:0000313" key="7">
    <source>
        <dbReference type="Proteomes" id="UP000430692"/>
    </source>
</evidence>
<dbReference type="PANTHER" id="PTHR43475:SF4">
    <property type="entry name" value="METHYLTHIORIBOSE-1-PHOSPHATE ISOMERASE"/>
    <property type="match status" value="1"/>
</dbReference>